<gene>
    <name evidence="1" type="ORF">P4826_08305</name>
</gene>
<evidence type="ECO:0008006" key="3">
    <source>
        <dbReference type="Google" id="ProtNLM"/>
    </source>
</evidence>
<sequence length="81" mass="8638">MRTTVDLDYDTLIAAKEIARMENTSLGKVISRLVRQALTGNATAQAASSPATSATGFVPFEARGVVVSNELIDRLRDNDGV</sequence>
<reference evidence="1 2" key="1">
    <citation type="submission" date="2023-03" db="EMBL/GenBank/DDBJ databases">
        <title>Diaphorobacter basophil sp. nov., isolated from a sewage-treatment plant.</title>
        <authorList>
            <person name="Yang K."/>
        </authorList>
    </citation>
    <scope>NUCLEOTIDE SEQUENCE [LARGE SCALE GENOMIC DNA]</scope>
    <source>
        <strain evidence="1 2">Y-1</strain>
    </source>
</reference>
<accession>A0ABZ0J9F4</accession>
<protein>
    <recommendedName>
        <fullName evidence="3">Antitoxin</fullName>
    </recommendedName>
</protein>
<keyword evidence="2" id="KW-1185">Reference proteome</keyword>
<evidence type="ECO:0000313" key="2">
    <source>
        <dbReference type="Proteomes" id="UP001303211"/>
    </source>
</evidence>
<dbReference type="Proteomes" id="UP001303211">
    <property type="component" value="Chromosome"/>
</dbReference>
<organism evidence="1 2">
    <name type="scientific">Diaphorobacter limosus</name>
    <dbReference type="NCBI Taxonomy" id="3036128"/>
    <lineage>
        <taxon>Bacteria</taxon>
        <taxon>Pseudomonadati</taxon>
        <taxon>Pseudomonadota</taxon>
        <taxon>Betaproteobacteria</taxon>
        <taxon>Burkholderiales</taxon>
        <taxon>Comamonadaceae</taxon>
        <taxon>Diaphorobacter</taxon>
    </lineage>
</organism>
<name>A0ABZ0J9F4_9BURK</name>
<evidence type="ECO:0000313" key="1">
    <source>
        <dbReference type="EMBL" id="WOO34046.1"/>
    </source>
</evidence>
<proteinExistence type="predicted"/>
<dbReference type="RefSeq" id="WP_317703374.1">
    <property type="nucleotide sequence ID" value="NZ_CP136921.1"/>
</dbReference>
<dbReference type="EMBL" id="CP136921">
    <property type="protein sequence ID" value="WOO34046.1"/>
    <property type="molecule type" value="Genomic_DNA"/>
</dbReference>